<protein>
    <submittedName>
        <fullName evidence="4">Homoserine O-acetyltransferase</fullName>
        <ecNumber evidence="4">2.3.1.31</ecNumber>
    </submittedName>
</protein>
<proteinExistence type="predicted"/>
<dbReference type="AlphaFoldDB" id="A0A378U2W0"/>
<dbReference type="InterPro" id="IPR000073">
    <property type="entry name" value="AB_hydrolase_1"/>
</dbReference>
<feature type="active site" evidence="2">
    <location>
        <position position="270"/>
    </location>
</feature>
<dbReference type="Gene3D" id="3.40.50.1820">
    <property type="entry name" value="alpha/beta hydrolase"/>
    <property type="match status" value="1"/>
</dbReference>
<evidence type="ECO:0000313" key="5">
    <source>
        <dbReference type="Proteomes" id="UP000255024"/>
    </source>
</evidence>
<dbReference type="EC" id="2.3.1.31" evidence="4"/>
<dbReference type="RefSeq" id="WP_201650488.1">
    <property type="nucleotide sequence ID" value="NZ_CP068107.1"/>
</dbReference>
<gene>
    <name evidence="4" type="primary">metX</name>
    <name evidence="4" type="ORF">NCTC11179_03129</name>
</gene>
<dbReference type="PANTHER" id="PTHR32268:SF11">
    <property type="entry name" value="HOMOSERINE O-ACETYLTRANSFERASE"/>
    <property type="match status" value="1"/>
</dbReference>
<evidence type="ECO:0000256" key="2">
    <source>
        <dbReference type="PIRSR" id="PIRSR000443-1"/>
    </source>
</evidence>
<feature type="domain" description="AB hydrolase-1" evidence="3">
    <location>
        <begin position="37"/>
        <end position="157"/>
    </location>
</feature>
<evidence type="ECO:0000259" key="3">
    <source>
        <dbReference type="Pfam" id="PF00561"/>
    </source>
</evidence>
<dbReference type="Proteomes" id="UP000255024">
    <property type="component" value="Unassembled WGS sequence"/>
</dbReference>
<dbReference type="InterPro" id="IPR008220">
    <property type="entry name" value="HAT_MetX-like"/>
</dbReference>
<sequence length="321" mass="36724">MHHLHTIQLTAYRLPDQTAQTLYLNYEIFGQPLHQAPVILVNHALTGNSTVTGEQGWWNQVIGYDQVIDLNRYTVLAFNIPGNGYGNKPEQLLLNYTAFTTAVIADVFWKGLDFLRVPQLYAIIGGSLGGSIAWEMALQRPEAIHHLIPIATNVQASDWLIGQVVVQEAILNHSKHPLEDARKHAMLLYRTPESINQKFTREQQSMDQIHPVEQWLTYHGHALQKRFQLAAYQLMNHLLQTIGKALTEEQVKQFALTTTTQITMITVDSDGMFTQKEQRETYCKLYAYGADIQYKEIQSIHGHDAFLIEYQQLQTLLQPLF</sequence>
<name>A0A378U2W0_MYROD</name>
<keyword evidence="4" id="KW-0012">Acyltransferase</keyword>
<organism evidence="4 5">
    <name type="scientific">Myroides odoratus</name>
    <name type="common">Flavobacterium odoratum</name>
    <dbReference type="NCBI Taxonomy" id="256"/>
    <lineage>
        <taxon>Bacteria</taxon>
        <taxon>Pseudomonadati</taxon>
        <taxon>Bacteroidota</taxon>
        <taxon>Flavobacteriia</taxon>
        <taxon>Flavobacteriales</taxon>
        <taxon>Flavobacteriaceae</taxon>
        <taxon>Myroides</taxon>
    </lineage>
</organism>
<evidence type="ECO:0000256" key="1">
    <source>
        <dbReference type="ARBA" id="ARBA00022679"/>
    </source>
</evidence>
<keyword evidence="5" id="KW-1185">Reference proteome</keyword>
<feature type="active site" evidence="2">
    <location>
        <position position="303"/>
    </location>
</feature>
<dbReference type="PIRSF" id="PIRSF000443">
    <property type="entry name" value="Homoser_Ac_trans"/>
    <property type="match status" value="1"/>
</dbReference>
<dbReference type="GO" id="GO:0004414">
    <property type="term" value="F:homoserine O-acetyltransferase activity"/>
    <property type="evidence" value="ECO:0007669"/>
    <property type="project" value="UniProtKB-EC"/>
</dbReference>
<accession>A0A378U2W0</accession>
<reference evidence="4 5" key="1">
    <citation type="submission" date="2018-06" db="EMBL/GenBank/DDBJ databases">
        <authorList>
            <consortium name="Pathogen Informatics"/>
            <person name="Doyle S."/>
        </authorList>
    </citation>
    <scope>NUCLEOTIDE SEQUENCE [LARGE SCALE GENOMIC DNA]</scope>
    <source>
        <strain evidence="4 5">NCTC11179</strain>
    </source>
</reference>
<dbReference type="GO" id="GO:0009092">
    <property type="term" value="P:homoserine metabolic process"/>
    <property type="evidence" value="ECO:0007669"/>
    <property type="project" value="TreeGrafter"/>
</dbReference>
<dbReference type="InterPro" id="IPR029058">
    <property type="entry name" value="AB_hydrolase_fold"/>
</dbReference>
<dbReference type="EMBL" id="UGQL01000002">
    <property type="protein sequence ID" value="STZ69619.1"/>
    <property type="molecule type" value="Genomic_DNA"/>
</dbReference>
<dbReference type="PANTHER" id="PTHR32268">
    <property type="entry name" value="HOMOSERINE O-ACETYLTRANSFERASE"/>
    <property type="match status" value="1"/>
</dbReference>
<dbReference type="Pfam" id="PF00561">
    <property type="entry name" value="Abhydrolase_1"/>
    <property type="match status" value="1"/>
</dbReference>
<dbReference type="GO" id="GO:0009086">
    <property type="term" value="P:methionine biosynthetic process"/>
    <property type="evidence" value="ECO:0007669"/>
    <property type="project" value="TreeGrafter"/>
</dbReference>
<keyword evidence="1 4" id="KW-0808">Transferase</keyword>
<dbReference type="SUPFAM" id="SSF53474">
    <property type="entry name" value="alpha/beta-Hydrolases"/>
    <property type="match status" value="1"/>
</dbReference>
<evidence type="ECO:0000313" key="4">
    <source>
        <dbReference type="EMBL" id="STZ69619.1"/>
    </source>
</evidence>
<feature type="active site" description="Nucleophile" evidence="2">
    <location>
        <position position="127"/>
    </location>
</feature>